<reference evidence="7" key="1">
    <citation type="submission" date="2023-07" db="EMBL/GenBank/DDBJ databases">
        <title>30 novel species of actinomycetes from the DSMZ collection.</title>
        <authorList>
            <person name="Nouioui I."/>
        </authorList>
    </citation>
    <scope>NUCLEOTIDE SEQUENCE [LARGE SCALE GENOMIC DNA]</scope>
    <source>
        <strain evidence="7">DSM 41982</strain>
    </source>
</reference>
<organism evidence="6 7">
    <name type="scientific">Streptomyces evansiae</name>
    <dbReference type="NCBI Taxonomy" id="3075535"/>
    <lineage>
        <taxon>Bacteria</taxon>
        <taxon>Bacillati</taxon>
        <taxon>Actinomycetota</taxon>
        <taxon>Actinomycetes</taxon>
        <taxon>Kitasatosporales</taxon>
        <taxon>Streptomycetaceae</taxon>
        <taxon>Streptomyces</taxon>
    </lineage>
</organism>
<evidence type="ECO:0000313" key="7">
    <source>
        <dbReference type="Proteomes" id="UP001183607"/>
    </source>
</evidence>
<comment type="caution">
    <text evidence="6">The sequence shown here is derived from an EMBL/GenBank/DDBJ whole genome shotgun (WGS) entry which is preliminary data.</text>
</comment>
<dbReference type="PANTHER" id="PTHR47354:SF5">
    <property type="entry name" value="PROTEIN RFBI"/>
    <property type="match status" value="1"/>
</dbReference>
<keyword evidence="2" id="KW-0408">Iron</keyword>
<dbReference type="SUPFAM" id="SSF52343">
    <property type="entry name" value="Ferredoxin reductase-like, C-terminal NADP-linked domain"/>
    <property type="match status" value="1"/>
</dbReference>
<dbReference type="GO" id="GO:0051537">
    <property type="term" value="F:2 iron, 2 sulfur cluster binding"/>
    <property type="evidence" value="ECO:0007669"/>
    <property type="project" value="UniProtKB-KW"/>
</dbReference>
<dbReference type="Pfam" id="PF00175">
    <property type="entry name" value="NAD_binding_1"/>
    <property type="match status" value="1"/>
</dbReference>
<name>A0ABD5EDC2_9ACTN</name>
<feature type="domain" description="FAD-binding FR-type" evidence="5">
    <location>
        <begin position="13"/>
        <end position="114"/>
    </location>
</feature>
<dbReference type="InterPro" id="IPR050415">
    <property type="entry name" value="MRET"/>
</dbReference>
<keyword evidence="3" id="KW-0411">Iron-sulfur</keyword>
<protein>
    <submittedName>
        <fullName evidence="6">FAD-binding oxidoreductase</fullName>
    </submittedName>
</protein>
<evidence type="ECO:0000256" key="1">
    <source>
        <dbReference type="ARBA" id="ARBA00001974"/>
    </source>
</evidence>
<gene>
    <name evidence="6" type="ORF">RM574_28290</name>
</gene>
<accession>A0ABD5EDC2</accession>
<proteinExistence type="predicted"/>
<dbReference type="SUPFAM" id="SSF63380">
    <property type="entry name" value="Riboflavin synthase domain-like"/>
    <property type="match status" value="1"/>
</dbReference>
<dbReference type="Gene3D" id="3.40.50.80">
    <property type="entry name" value="Nucleotide-binding domain of ferredoxin-NADP reductase (FNR) module"/>
    <property type="match status" value="1"/>
</dbReference>
<comment type="cofactor">
    <cofactor evidence="1">
        <name>FAD</name>
        <dbReference type="ChEBI" id="CHEBI:57692"/>
    </cofactor>
</comment>
<keyword evidence="2" id="KW-0479">Metal-binding</keyword>
<sequence length="248" mass="26276">MAAPAARGSTPYQRWARATLLARTPETGTARTLVLRAPGWPGHLPGQHIDIRLTAEDGYQAARSYSLAAPGRGEHLEVGVQPVDDGEVSPYLAEDLPVGADVEVRGPLGGWFVWRPERATAPLLLLAGGSGVVPLMAMLRGHRTSGARVPARLVYSVRDPAQLWYGSELAAFAPPVSVRLLHTRAAPPGDPRPPGRIASADLPDADGPFAPGVPDVFVCGPTGFVEYAADLLLLAGHPAERIRTERFG</sequence>
<feature type="region of interest" description="Disordered" evidence="4">
    <location>
        <begin position="183"/>
        <end position="204"/>
    </location>
</feature>
<dbReference type="Proteomes" id="UP001183607">
    <property type="component" value="Unassembled WGS sequence"/>
</dbReference>
<dbReference type="InterPro" id="IPR001433">
    <property type="entry name" value="OxRdtase_FAD/NAD-bd"/>
</dbReference>
<dbReference type="RefSeq" id="WP_093581816.1">
    <property type="nucleotide sequence ID" value="NZ_JAVRER010000074.1"/>
</dbReference>
<dbReference type="PANTHER" id="PTHR47354">
    <property type="entry name" value="NADH OXIDOREDUCTASE HCR"/>
    <property type="match status" value="1"/>
</dbReference>
<evidence type="ECO:0000256" key="4">
    <source>
        <dbReference type="SAM" id="MobiDB-lite"/>
    </source>
</evidence>
<evidence type="ECO:0000256" key="2">
    <source>
        <dbReference type="ARBA" id="ARBA00022714"/>
    </source>
</evidence>
<keyword evidence="2" id="KW-0001">2Fe-2S</keyword>
<dbReference type="AlphaFoldDB" id="A0ABD5EDC2"/>
<dbReference type="PROSITE" id="PS51384">
    <property type="entry name" value="FAD_FR"/>
    <property type="match status" value="1"/>
</dbReference>
<dbReference type="InterPro" id="IPR039261">
    <property type="entry name" value="FNR_nucleotide-bd"/>
</dbReference>
<evidence type="ECO:0000256" key="3">
    <source>
        <dbReference type="ARBA" id="ARBA00023014"/>
    </source>
</evidence>
<evidence type="ECO:0000313" key="6">
    <source>
        <dbReference type="EMBL" id="MDT0419384.1"/>
    </source>
</evidence>
<dbReference type="InterPro" id="IPR008333">
    <property type="entry name" value="Cbr1-like_FAD-bd_dom"/>
</dbReference>
<evidence type="ECO:0000259" key="5">
    <source>
        <dbReference type="PROSITE" id="PS51384"/>
    </source>
</evidence>
<dbReference type="EMBL" id="JAVRER010000074">
    <property type="protein sequence ID" value="MDT0419384.1"/>
    <property type="molecule type" value="Genomic_DNA"/>
</dbReference>
<dbReference type="Gene3D" id="2.40.30.10">
    <property type="entry name" value="Translation factors"/>
    <property type="match status" value="1"/>
</dbReference>
<dbReference type="InterPro" id="IPR017938">
    <property type="entry name" value="Riboflavin_synthase-like_b-brl"/>
</dbReference>
<dbReference type="InterPro" id="IPR017927">
    <property type="entry name" value="FAD-bd_FR_type"/>
</dbReference>
<dbReference type="PRINTS" id="PR00410">
    <property type="entry name" value="PHEHYDRXLASE"/>
</dbReference>
<dbReference type="Pfam" id="PF00970">
    <property type="entry name" value="FAD_binding_6"/>
    <property type="match status" value="1"/>
</dbReference>